<dbReference type="Proteomes" id="UP001596047">
    <property type="component" value="Unassembled WGS sequence"/>
</dbReference>
<protein>
    <submittedName>
        <fullName evidence="1">GDYXXLXY domain-containing protein</fullName>
    </submittedName>
</protein>
<dbReference type="InterPro" id="IPR025833">
    <property type="entry name" value="GDYXXLXY"/>
</dbReference>
<dbReference type="Pfam" id="PF14345">
    <property type="entry name" value="GDYXXLXY"/>
    <property type="match status" value="1"/>
</dbReference>
<reference evidence="2" key="1">
    <citation type="journal article" date="2019" name="Int. J. Syst. Evol. Microbiol.">
        <title>The Global Catalogue of Microorganisms (GCM) 10K type strain sequencing project: providing services to taxonomists for standard genome sequencing and annotation.</title>
        <authorList>
            <consortium name="The Broad Institute Genomics Platform"/>
            <consortium name="The Broad Institute Genome Sequencing Center for Infectious Disease"/>
            <person name="Wu L."/>
            <person name="Ma J."/>
        </authorList>
    </citation>
    <scope>NUCLEOTIDE SEQUENCE [LARGE SCALE GENOMIC DNA]</scope>
    <source>
        <strain evidence="2">CGMCC 1.3240</strain>
    </source>
</reference>
<comment type="caution">
    <text evidence="1">The sequence shown here is derived from an EMBL/GenBank/DDBJ whole genome shotgun (WGS) entry which is preliminary data.</text>
</comment>
<dbReference type="RefSeq" id="WP_379192794.1">
    <property type="nucleotide sequence ID" value="NZ_JBHSOW010000137.1"/>
</dbReference>
<organism evidence="1 2">
    <name type="scientific">Paenibacillus solisilvae</name>
    <dbReference type="NCBI Taxonomy" id="2486751"/>
    <lineage>
        <taxon>Bacteria</taxon>
        <taxon>Bacillati</taxon>
        <taxon>Bacillota</taxon>
        <taxon>Bacilli</taxon>
        <taxon>Bacillales</taxon>
        <taxon>Paenibacillaceae</taxon>
        <taxon>Paenibacillus</taxon>
    </lineage>
</organism>
<gene>
    <name evidence="1" type="ORF">ACFPYJ_32935</name>
</gene>
<name>A0ABW0WA56_9BACL</name>
<evidence type="ECO:0000313" key="1">
    <source>
        <dbReference type="EMBL" id="MFC5653834.1"/>
    </source>
</evidence>
<dbReference type="EMBL" id="JBHSOW010000137">
    <property type="protein sequence ID" value="MFC5653834.1"/>
    <property type="molecule type" value="Genomic_DNA"/>
</dbReference>
<evidence type="ECO:0000313" key="2">
    <source>
        <dbReference type="Proteomes" id="UP001596047"/>
    </source>
</evidence>
<accession>A0ABW0WA56</accession>
<keyword evidence="2" id="KW-1185">Reference proteome</keyword>
<proteinExistence type="predicted"/>
<sequence>MTNRVWPRNRSKWLIVLLVVQVLFLAAIAGIHYSTLWFGKEIRLQTVPVDPRDLLYGDYVQLNYDINRVPLSLRQETGDKPKSGDRIYVVLQENQSDGIYRAKAVASRKPSLSVGQIMLKGRVEYADDDAIRISYGIERYYVKENTGKELEKQAGNLVVKVKTSAWGSPVIEDITAGSKSEQ</sequence>